<dbReference type="EMBL" id="JAAIKD010000003">
    <property type="protein sequence ID" value="NEV93973.1"/>
    <property type="molecule type" value="Genomic_DNA"/>
</dbReference>
<dbReference type="SUPFAM" id="SSF103088">
    <property type="entry name" value="OmpA-like"/>
    <property type="match status" value="1"/>
</dbReference>
<name>A0A6B3R084_9FLAO</name>
<evidence type="ECO:0000256" key="1">
    <source>
        <dbReference type="PROSITE-ProRule" id="PRU00473"/>
    </source>
</evidence>
<accession>A0A6B3R084</accession>
<dbReference type="Gene3D" id="3.30.1330.60">
    <property type="entry name" value="OmpA-like domain"/>
    <property type="match status" value="1"/>
</dbReference>
<reference evidence="3 4" key="1">
    <citation type="submission" date="2020-02" db="EMBL/GenBank/DDBJ databases">
        <title>Flavobacteriaceae Psychroflexus bacterium YR1-1, complete genome.</title>
        <authorList>
            <person name="Li Y."/>
            <person name="Wu S."/>
        </authorList>
    </citation>
    <scope>NUCLEOTIDE SEQUENCE [LARGE SCALE GENOMIC DNA]</scope>
    <source>
        <strain evidence="3 4">YR1-1</strain>
    </source>
</reference>
<keyword evidence="1" id="KW-0472">Membrane</keyword>
<dbReference type="GO" id="GO:0016020">
    <property type="term" value="C:membrane"/>
    <property type="evidence" value="ECO:0007669"/>
    <property type="project" value="UniProtKB-UniRule"/>
</dbReference>
<comment type="caution">
    <text evidence="3">The sequence shown here is derived from an EMBL/GenBank/DDBJ whole genome shotgun (WGS) entry which is preliminary data.</text>
</comment>
<keyword evidence="4" id="KW-1185">Reference proteome</keyword>
<evidence type="ECO:0000259" key="2">
    <source>
        <dbReference type="PROSITE" id="PS51123"/>
    </source>
</evidence>
<dbReference type="Pfam" id="PF00691">
    <property type="entry name" value="OmpA"/>
    <property type="match status" value="1"/>
</dbReference>
<evidence type="ECO:0000313" key="3">
    <source>
        <dbReference type="EMBL" id="NEV93973.1"/>
    </source>
</evidence>
<dbReference type="InterPro" id="IPR006665">
    <property type="entry name" value="OmpA-like"/>
</dbReference>
<proteinExistence type="predicted"/>
<dbReference type="AlphaFoldDB" id="A0A6B3R084"/>
<feature type="domain" description="OmpA-like" evidence="2">
    <location>
        <begin position="1"/>
        <end position="74"/>
    </location>
</feature>
<protein>
    <submittedName>
        <fullName evidence="3">OmpA family protein</fullName>
    </submittedName>
</protein>
<organism evidence="3 4">
    <name type="scientific">Psychroflexus aurantiacus</name>
    <dbReference type="NCBI Taxonomy" id="2709310"/>
    <lineage>
        <taxon>Bacteria</taxon>
        <taxon>Pseudomonadati</taxon>
        <taxon>Bacteroidota</taxon>
        <taxon>Flavobacteriia</taxon>
        <taxon>Flavobacteriales</taxon>
        <taxon>Flavobacteriaceae</taxon>
        <taxon>Psychroflexus</taxon>
    </lineage>
</organism>
<dbReference type="PROSITE" id="PS51123">
    <property type="entry name" value="OMPA_2"/>
    <property type="match status" value="1"/>
</dbReference>
<sequence>MHLQLKEDSYIIDNWDLSARRSAAVVRRLEEKFKVPSEQMIVAGGSSYDPVVRNDSKADMVNNRKTQIVIMPNLDKFSAMLGED</sequence>
<evidence type="ECO:0000313" key="4">
    <source>
        <dbReference type="Proteomes" id="UP000478505"/>
    </source>
</evidence>
<gene>
    <name evidence="3" type="ORF">G3567_07415</name>
</gene>
<dbReference type="Proteomes" id="UP000478505">
    <property type="component" value="Unassembled WGS sequence"/>
</dbReference>
<dbReference type="InterPro" id="IPR036737">
    <property type="entry name" value="OmpA-like_sf"/>
</dbReference>